<evidence type="ECO:0000256" key="4">
    <source>
        <dbReference type="ARBA" id="ARBA00023163"/>
    </source>
</evidence>
<evidence type="ECO:0000259" key="6">
    <source>
        <dbReference type="Pfam" id="PF04545"/>
    </source>
</evidence>
<keyword evidence="2" id="KW-0731">Sigma factor</keyword>
<name>D5EGE4_AMICL</name>
<evidence type="ECO:0000259" key="5">
    <source>
        <dbReference type="Pfam" id="PF04542"/>
    </source>
</evidence>
<reference evidence="7 8" key="1">
    <citation type="journal article" date="2010" name="Stand. Genomic Sci.">
        <title>Complete genome sequence of Aminobacterium colombiense type strain (ALA-1).</title>
        <authorList>
            <person name="Chertkov O."/>
            <person name="Sikorski J."/>
            <person name="Brambilla E."/>
            <person name="Lapidus A."/>
            <person name="Copeland A."/>
            <person name="Glavina Del Rio T."/>
            <person name="Nolan M."/>
            <person name="Lucas S."/>
            <person name="Tice H."/>
            <person name="Cheng J.F."/>
            <person name="Han C."/>
            <person name="Detter J.C."/>
            <person name="Bruce D."/>
            <person name="Tapia R."/>
            <person name="Goodwin L."/>
            <person name="Pitluck S."/>
            <person name="Liolios K."/>
            <person name="Ivanova N."/>
            <person name="Mavromatis K."/>
            <person name="Ovchinnikova G."/>
            <person name="Pati A."/>
            <person name="Chen A."/>
            <person name="Palaniappan K."/>
            <person name="Land M."/>
            <person name="Hauser L."/>
            <person name="Chang Y.J."/>
            <person name="Jeffries C.D."/>
            <person name="Spring S."/>
            <person name="Rohde M."/>
            <person name="Goker M."/>
            <person name="Bristow J."/>
            <person name="Eisen J.A."/>
            <person name="Markowitz V."/>
            <person name="Hugenholtz P."/>
            <person name="Kyrpides N.C."/>
            <person name="Klenk H.P."/>
        </authorList>
    </citation>
    <scope>NUCLEOTIDE SEQUENCE [LARGE SCALE GENOMIC DNA]</scope>
    <source>
        <strain evidence="8">DSM 12261 / ALA-1</strain>
    </source>
</reference>
<dbReference type="PANTHER" id="PTHR30385">
    <property type="entry name" value="SIGMA FACTOR F FLAGELLAR"/>
    <property type="match status" value="1"/>
</dbReference>
<keyword evidence="3" id="KW-0238">DNA-binding</keyword>
<dbReference type="STRING" id="572547.Amico_1509"/>
<dbReference type="InterPro" id="IPR014284">
    <property type="entry name" value="RNA_pol_sigma-70_dom"/>
</dbReference>
<feature type="domain" description="RNA polymerase sigma-70 region 2" evidence="5">
    <location>
        <begin position="36"/>
        <end position="103"/>
    </location>
</feature>
<dbReference type="Proteomes" id="UP000002366">
    <property type="component" value="Chromosome"/>
</dbReference>
<dbReference type="eggNOG" id="COG1191">
    <property type="taxonomic scope" value="Bacteria"/>
</dbReference>
<dbReference type="RefSeq" id="WP_013048889.1">
    <property type="nucleotide sequence ID" value="NC_014011.1"/>
</dbReference>
<dbReference type="Gene3D" id="1.10.10.10">
    <property type="entry name" value="Winged helix-like DNA-binding domain superfamily/Winged helix DNA-binding domain"/>
    <property type="match status" value="1"/>
</dbReference>
<evidence type="ECO:0000256" key="1">
    <source>
        <dbReference type="ARBA" id="ARBA00023015"/>
    </source>
</evidence>
<evidence type="ECO:0000313" key="8">
    <source>
        <dbReference type="Proteomes" id="UP000002366"/>
    </source>
</evidence>
<dbReference type="GO" id="GO:0016987">
    <property type="term" value="F:sigma factor activity"/>
    <property type="evidence" value="ECO:0007669"/>
    <property type="project" value="UniProtKB-KW"/>
</dbReference>
<evidence type="ECO:0000256" key="3">
    <source>
        <dbReference type="ARBA" id="ARBA00023125"/>
    </source>
</evidence>
<organism evidence="7 8">
    <name type="scientific">Aminobacterium colombiense (strain DSM 12261 / ALA-1)</name>
    <dbReference type="NCBI Taxonomy" id="572547"/>
    <lineage>
        <taxon>Bacteria</taxon>
        <taxon>Thermotogati</taxon>
        <taxon>Synergistota</taxon>
        <taxon>Synergistia</taxon>
        <taxon>Synergistales</taxon>
        <taxon>Aminobacteriaceae</taxon>
        <taxon>Aminobacterium</taxon>
    </lineage>
</organism>
<dbReference type="Gene3D" id="1.20.120.1810">
    <property type="match status" value="1"/>
</dbReference>
<dbReference type="Pfam" id="PF04545">
    <property type="entry name" value="Sigma70_r4"/>
    <property type="match status" value="1"/>
</dbReference>
<dbReference type="NCBIfam" id="TIGR02937">
    <property type="entry name" value="sigma70-ECF"/>
    <property type="match status" value="1"/>
</dbReference>
<keyword evidence="8" id="KW-1185">Reference proteome</keyword>
<keyword evidence="4" id="KW-0804">Transcription</keyword>
<dbReference type="SUPFAM" id="SSF88946">
    <property type="entry name" value="Sigma2 domain of RNA polymerase sigma factors"/>
    <property type="match status" value="1"/>
</dbReference>
<dbReference type="HOGENOM" id="CLU_014793_8_3_0"/>
<dbReference type="Pfam" id="PF04542">
    <property type="entry name" value="Sigma70_r2"/>
    <property type="match status" value="1"/>
</dbReference>
<dbReference type="InterPro" id="IPR036388">
    <property type="entry name" value="WH-like_DNA-bd_sf"/>
</dbReference>
<keyword evidence="1" id="KW-0805">Transcription regulation</keyword>
<feature type="domain" description="RNA polymerase sigma-70 region 4" evidence="6">
    <location>
        <begin position="138"/>
        <end position="184"/>
    </location>
</feature>
<dbReference type="InterPro" id="IPR007630">
    <property type="entry name" value="RNA_pol_sigma70_r4"/>
</dbReference>
<dbReference type="InterPro" id="IPR013325">
    <property type="entry name" value="RNA_pol_sigma_r2"/>
</dbReference>
<dbReference type="InterPro" id="IPR013324">
    <property type="entry name" value="RNA_pol_sigma_r3/r4-like"/>
</dbReference>
<dbReference type="SUPFAM" id="SSF88659">
    <property type="entry name" value="Sigma3 and sigma4 domains of RNA polymerase sigma factors"/>
    <property type="match status" value="1"/>
</dbReference>
<accession>D5EGE4</accession>
<evidence type="ECO:0000256" key="2">
    <source>
        <dbReference type="ARBA" id="ARBA00023082"/>
    </source>
</evidence>
<dbReference type="AlphaFoldDB" id="D5EGE4"/>
<sequence>MSGRWDEEQNQLRLSPEKEEMLWARCHLDDDAREELIISYRPLVFWLAQKFYVSPSLYPDLIQEGMVALIKSVDKFEPERQLKFTTYAFYRIKGQMVNFLQRSEAKAPIPMDDEDMRIQDNFSYETYDLLLTLSQEIKNLPDREGEIVREMFYKGREAKEVADKQDLDISHVYRLRRNAVARLRSWIFPDHTTKKT</sequence>
<dbReference type="EMBL" id="CP001997">
    <property type="protein sequence ID" value="ADE57626.1"/>
    <property type="molecule type" value="Genomic_DNA"/>
</dbReference>
<dbReference type="KEGG" id="aco:Amico_1509"/>
<protein>
    <submittedName>
        <fullName evidence="7">RNA polymerase, sigma 28 subunit, FliA/WhiG subfamily</fullName>
    </submittedName>
</protein>
<dbReference type="InterPro" id="IPR007627">
    <property type="entry name" value="RNA_pol_sigma70_r2"/>
</dbReference>
<proteinExistence type="predicted"/>
<dbReference type="GO" id="GO:0003677">
    <property type="term" value="F:DNA binding"/>
    <property type="evidence" value="ECO:0007669"/>
    <property type="project" value="UniProtKB-KW"/>
</dbReference>
<evidence type="ECO:0000313" key="7">
    <source>
        <dbReference type="EMBL" id="ADE57626.1"/>
    </source>
</evidence>
<gene>
    <name evidence="7" type="ordered locus">Amico_1509</name>
</gene>
<dbReference type="GO" id="GO:0006352">
    <property type="term" value="P:DNA-templated transcription initiation"/>
    <property type="evidence" value="ECO:0007669"/>
    <property type="project" value="InterPro"/>
</dbReference>